<gene>
    <name evidence="1" type="ORF">Ah1_00313</name>
</gene>
<dbReference type="EMBL" id="MG250483">
    <property type="protein sequence ID" value="AUE22831.1"/>
    <property type="molecule type" value="Genomic_DNA"/>
</dbReference>
<reference evidence="1 2" key="1">
    <citation type="submission" date="2017-10" db="EMBL/GenBank/DDBJ databases">
        <title>Antibacterial composition for extension of chilled fish shelf life and decreasing of risk of food-borne infections, bacteriophage strains for its preparation.</title>
        <authorList>
            <person name="Zulkarneev E.R."/>
            <person name="Aleshkin A.V."/>
            <person name="Rubalsky O.V."/>
            <person name="Kiseleva I.A."/>
            <person name="Rubalskii E.O."/>
            <person name="Lebedev S.N."/>
        </authorList>
    </citation>
    <scope>NUCLEOTIDE SEQUENCE [LARGE SCALE GENOMIC DNA]</scope>
</reference>
<proteinExistence type="predicted"/>
<dbReference type="Proteomes" id="UP000240934">
    <property type="component" value="Segment"/>
</dbReference>
<evidence type="ECO:0000313" key="1">
    <source>
        <dbReference type="EMBL" id="AUE22831.1"/>
    </source>
</evidence>
<name>A0A2H4YF85_9CAUD</name>
<accession>A0A2H4YF85</accession>
<evidence type="ECO:0000313" key="2">
    <source>
        <dbReference type="Proteomes" id="UP000240934"/>
    </source>
</evidence>
<sequence length="85" mass="9653">MFGYTIGYNTAKKVNELIEIMLNDQEKQRKVGSLDASLLERIGKKINNLIYVVENLETSVGGTTLSMDIRSFEAIKSLIRISKDW</sequence>
<organism evidence="1 2">
    <name type="scientific">Aeromonas phage Ah1</name>
    <dbReference type="NCBI Taxonomy" id="2053701"/>
    <lineage>
        <taxon>Viruses</taxon>
        <taxon>Duplodnaviria</taxon>
        <taxon>Heunggongvirae</taxon>
        <taxon>Uroviricota</taxon>
        <taxon>Caudoviricetes</taxon>
        <taxon>Pantevenvirales</taxon>
        <taxon>Straboviridae</taxon>
        <taxon>Cinqassovirus</taxon>
        <taxon>Cinqassovirus ah1</taxon>
    </lineage>
</organism>
<keyword evidence="2" id="KW-1185">Reference proteome</keyword>
<protein>
    <submittedName>
        <fullName evidence="1">Uncharacterized protein</fullName>
    </submittedName>
</protein>